<keyword evidence="4" id="KW-0482">Metalloprotease</keyword>
<dbReference type="GO" id="GO:0080164">
    <property type="term" value="P:regulation of nitric oxide metabolic process"/>
    <property type="evidence" value="ECO:0007669"/>
    <property type="project" value="TreeGrafter"/>
</dbReference>
<dbReference type="PANTHER" id="PTHR31817">
    <property type="match status" value="1"/>
</dbReference>
<dbReference type="EMBL" id="JABWDU010000014">
    <property type="protein sequence ID" value="NVD43170.1"/>
    <property type="molecule type" value="Genomic_DNA"/>
</dbReference>
<proteinExistence type="predicted"/>
<accession>A0A7Y6UR52</accession>
<dbReference type="PANTHER" id="PTHR31817:SF0">
    <property type="entry name" value="CHROMOSOME UNDETERMINED SCAFFOLD_67, WHOLE GENOME SHOTGUN SEQUENCE"/>
    <property type="match status" value="1"/>
</dbReference>
<dbReference type="SMART" id="SM01154">
    <property type="entry name" value="DUF1704"/>
    <property type="match status" value="1"/>
</dbReference>
<evidence type="ECO:0000256" key="3">
    <source>
        <dbReference type="ARBA" id="ARBA00022801"/>
    </source>
</evidence>
<reference evidence="5 6" key="1">
    <citation type="submission" date="2020-06" db="EMBL/GenBank/DDBJ databases">
        <authorList>
            <person name="Grouzdev D.S."/>
        </authorList>
    </citation>
    <scope>NUCLEOTIDE SEQUENCE [LARGE SCALE GENOMIC DNA]</scope>
    <source>
        <strain evidence="5 6">HO-A22</strain>
    </source>
</reference>
<dbReference type="Proteomes" id="UP000520198">
    <property type="component" value="Unassembled WGS sequence"/>
</dbReference>
<keyword evidence="3" id="KW-0378">Hydrolase</keyword>
<organism evidence="5 6">
    <name type="scientific">Ensifer oleiphilus</name>
    <dbReference type="NCBI Taxonomy" id="2742698"/>
    <lineage>
        <taxon>Bacteria</taxon>
        <taxon>Pseudomonadati</taxon>
        <taxon>Pseudomonadota</taxon>
        <taxon>Alphaproteobacteria</taxon>
        <taxon>Hyphomicrobiales</taxon>
        <taxon>Rhizobiaceae</taxon>
        <taxon>Sinorhizobium/Ensifer group</taxon>
        <taxon>Ensifer</taxon>
    </lineage>
</organism>
<dbReference type="InterPro" id="IPR012656">
    <property type="entry name" value="CHP02421_QEGLA"/>
</dbReference>
<evidence type="ECO:0000256" key="1">
    <source>
        <dbReference type="ARBA" id="ARBA00001947"/>
    </source>
</evidence>
<dbReference type="NCBIfam" id="TIGR02421">
    <property type="entry name" value="QEGLA"/>
    <property type="match status" value="1"/>
</dbReference>
<evidence type="ECO:0000313" key="6">
    <source>
        <dbReference type="Proteomes" id="UP000520198"/>
    </source>
</evidence>
<keyword evidence="2" id="KW-0645">Protease</keyword>
<evidence type="ECO:0000313" key="5">
    <source>
        <dbReference type="EMBL" id="NVD43170.1"/>
    </source>
</evidence>
<dbReference type="GO" id="GO:0006508">
    <property type="term" value="P:proteolysis"/>
    <property type="evidence" value="ECO:0007669"/>
    <property type="project" value="UniProtKB-KW"/>
</dbReference>
<dbReference type="Pfam" id="PF08014">
    <property type="entry name" value="MATCAP"/>
    <property type="match status" value="1"/>
</dbReference>
<dbReference type="AlphaFoldDB" id="A0A7Y6UR52"/>
<gene>
    <name evidence="5" type="ORF">HT585_30325</name>
</gene>
<evidence type="ECO:0000256" key="4">
    <source>
        <dbReference type="ARBA" id="ARBA00023049"/>
    </source>
</evidence>
<comment type="cofactor">
    <cofactor evidence="1">
        <name>Zn(2+)</name>
        <dbReference type="ChEBI" id="CHEBI:29105"/>
    </cofactor>
</comment>
<dbReference type="RefSeq" id="WP_176356499.1">
    <property type="nucleotide sequence ID" value="NZ_JABWDU010000014.1"/>
</dbReference>
<name>A0A7Y6UR52_9HYPH</name>
<comment type="caution">
    <text evidence="5">The sequence shown here is derived from an EMBL/GenBank/DDBJ whole genome shotgun (WGS) entry which is preliminary data.</text>
</comment>
<dbReference type="InterPro" id="IPR012548">
    <property type="entry name" value="MATCAP"/>
</dbReference>
<dbReference type="GO" id="GO:0008237">
    <property type="term" value="F:metallopeptidase activity"/>
    <property type="evidence" value="ECO:0007669"/>
    <property type="project" value="UniProtKB-KW"/>
</dbReference>
<evidence type="ECO:0000256" key="2">
    <source>
        <dbReference type="ARBA" id="ARBA00022670"/>
    </source>
</evidence>
<sequence length="639" mass="69915">MKSAATPRDRDTQHLQQADLPAPDDAWLDEVIACLAAGKAVRRDLAEGGRLHIDRPLPFLCVFIAEAKQAVVAREITQSNASYLIAPDAATAALVVAAVGRALRDRLGAFFVLEYGELDHDDPPAKDAPYLPPFTIEVTAGDNPAAQAAAKAFLGSVGTIEGKFRTAHMNLLEPHPEERADSKPLTPFPGISVRFAPIYREPGTGRAYPELRERLIANIFDAGLKALAAATAITTDISLSTHRALGRKTFVDTVTRTDRAVDEIASSFDFLLAVTPINSDAAWAEFVSSRHQVAPRLLYRPLTLEVETAKRKLFSIGFEHLEDPLLYALYREKQQELDLQLSMISAREGRTFVEFGRALYGPVEAKLLDVATDILMQTQNRVSKPGQKPAAGDVDCHYVRNRAQVMVSAYKRQYADFSASVELRDDIPAGLLVSRSQLLIARSTAMSRNRVEALLNHEIGVHLLTYFNGTAQGLRLFRSGLAGYEGMQEGLAVFAEYLSGGMTLSRLRLIAARVVACAAMLNGAVFPETYRLLVDQHRFQPNEAFNIALRIYRGGGLAKDAIYLRGLLQLLAHLAAGGSLEPFWMGKIAASHFTAMQELSLRGLLGAPAVRPIFLDDAHARVRLDRARAGITPLDMVAE</sequence>
<protein>
    <submittedName>
        <fullName evidence="5">Flavohemoglobin expression-modulating QEGLA motif protein</fullName>
    </submittedName>
</protein>
<keyword evidence="6" id="KW-1185">Reference proteome</keyword>